<organism evidence="2 3">
    <name type="scientific">Ascoidea rubescens DSM 1968</name>
    <dbReference type="NCBI Taxonomy" id="1344418"/>
    <lineage>
        <taxon>Eukaryota</taxon>
        <taxon>Fungi</taxon>
        <taxon>Dikarya</taxon>
        <taxon>Ascomycota</taxon>
        <taxon>Saccharomycotina</taxon>
        <taxon>Saccharomycetes</taxon>
        <taxon>Ascoideaceae</taxon>
        <taxon>Ascoidea</taxon>
    </lineage>
</organism>
<dbReference type="RefSeq" id="XP_020044474.1">
    <property type="nucleotide sequence ID" value="XM_020194799.1"/>
</dbReference>
<sequence length="342" mass="38338">MASPSKADKKYSINFDNYSFDDVSSISLFLTADSTTEHNLHSRSNSTASTASTVSKDKNQFYQSGSNLHNLCFDQSSQRSCLQLSLNTVQLFNDQLFLNDGNESSLEDEDEDEDEVQIQIDANYNTDSYTIIETDNEDGDDDDDDDDNDDSDTDSDADSESDSDDQSTINSHSLHESNSIASETTVTSASSASSIASKGSYTDDEFDEIMSVLTQRQNIFEIISQFREKSMISINKITSKNTDSIDNTDNTNNTDSADSADSADKADKADDKSLSTNIDLIFTKEYMQNLHKQQYFNYIVQNPQANHLPKRRLSIKKIFSKIIILLKFKKQRKSINNLIITV</sequence>
<proteinExistence type="predicted"/>
<evidence type="ECO:0000313" key="3">
    <source>
        <dbReference type="Proteomes" id="UP000095038"/>
    </source>
</evidence>
<dbReference type="AlphaFoldDB" id="A0A1D2V9K0"/>
<dbReference type="InParanoid" id="A0A1D2V9K0"/>
<evidence type="ECO:0000256" key="1">
    <source>
        <dbReference type="SAM" id="MobiDB-lite"/>
    </source>
</evidence>
<gene>
    <name evidence="2" type="ORF">ASCRUDRAFT_82967</name>
</gene>
<feature type="compositionally biased region" description="Low complexity" evidence="1">
    <location>
        <begin position="240"/>
        <end position="260"/>
    </location>
</feature>
<accession>A0A1D2V9K0</accession>
<dbReference type="EMBL" id="KV454494">
    <property type="protein sequence ID" value="ODV58167.1"/>
    <property type="molecule type" value="Genomic_DNA"/>
</dbReference>
<keyword evidence="3" id="KW-1185">Reference proteome</keyword>
<feature type="region of interest" description="Disordered" evidence="1">
    <location>
        <begin position="120"/>
        <end position="201"/>
    </location>
</feature>
<feature type="compositionally biased region" description="Low complexity" evidence="1">
    <location>
        <begin position="179"/>
        <end position="200"/>
    </location>
</feature>
<protein>
    <submittedName>
        <fullName evidence="2">Uncharacterized protein</fullName>
    </submittedName>
</protein>
<feature type="compositionally biased region" description="Polar residues" evidence="1">
    <location>
        <begin position="166"/>
        <end position="178"/>
    </location>
</feature>
<name>A0A1D2V9K0_9ASCO</name>
<dbReference type="GeneID" id="30968435"/>
<dbReference type="Proteomes" id="UP000095038">
    <property type="component" value="Unassembled WGS sequence"/>
</dbReference>
<reference evidence="3" key="1">
    <citation type="submission" date="2016-05" db="EMBL/GenBank/DDBJ databases">
        <title>Comparative genomics of biotechnologically important yeasts.</title>
        <authorList>
            <consortium name="DOE Joint Genome Institute"/>
            <person name="Riley R."/>
            <person name="Haridas S."/>
            <person name="Wolfe K.H."/>
            <person name="Lopes M.R."/>
            <person name="Hittinger C.T."/>
            <person name="Goker M."/>
            <person name="Salamov A."/>
            <person name="Wisecaver J."/>
            <person name="Long T.M."/>
            <person name="Aerts A.L."/>
            <person name="Barry K."/>
            <person name="Choi C."/>
            <person name="Clum A."/>
            <person name="Coughlan A.Y."/>
            <person name="Deshpande S."/>
            <person name="Douglass A.P."/>
            <person name="Hanson S.J."/>
            <person name="Klenk H.-P."/>
            <person name="Labutti K."/>
            <person name="Lapidus A."/>
            <person name="Lindquist E."/>
            <person name="Lipzen A."/>
            <person name="Meier-Kolthoff J.P."/>
            <person name="Ohm R.A."/>
            <person name="Otillar R.P."/>
            <person name="Pangilinan J."/>
            <person name="Peng Y."/>
            <person name="Rokas A."/>
            <person name="Rosa C.A."/>
            <person name="Scheuner C."/>
            <person name="Sibirny A.A."/>
            <person name="Slot J.C."/>
            <person name="Stielow J.B."/>
            <person name="Sun H."/>
            <person name="Kurtzman C.P."/>
            <person name="Blackwell M."/>
            <person name="Grigoriev I.V."/>
            <person name="Jeffries T.W."/>
        </authorList>
    </citation>
    <scope>NUCLEOTIDE SEQUENCE [LARGE SCALE GENOMIC DNA]</scope>
    <source>
        <strain evidence="3">DSM 1968</strain>
    </source>
</reference>
<feature type="compositionally biased region" description="Polar residues" evidence="1">
    <location>
        <begin position="120"/>
        <end position="133"/>
    </location>
</feature>
<feature type="region of interest" description="Disordered" evidence="1">
    <location>
        <begin position="240"/>
        <end position="268"/>
    </location>
</feature>
<feature type="compositionally biased region" description="Acidic residues" evidence="1">
    <location>
        <begin position="134"/>
        <end position="165"/>
    </location>
</feature>
<evidence type="ECO:0000313" key="2">
    <source>
        <dbReference type="EMBL" id="ODV58167.1"/>
    </source>
</evidence>